<keyword evidence="7" id="KW-0998">Cell outer membrane</keyword>
<keyword evidence="6 8" id="KW-0472">Membrane</keyword>
<evidence type="ECO:0000256" key="6">
    <source>
        <dbReference type="ARBA" id="ARBA00023136"/>
    </source>
</evidence>
<accession>A0A1X7VG57</accession>
<dbReference type="InterPro" id="IPR003368">
    <property type="entry name" value="POMP_repeat"/>
</dbReference>
<comment type="subcellular location">
    <subcellularLocation>
        <location evidence="1">Cell envelope</location>
    </subcellularLocation>
    <subcellularLocation>
        <location evidence="2">Cell outer membrane</location>
    </subcellularLocation>
    <subcellularLocation>
        <location evidence="3">Secreted</location>
    </subcellularLocation>
</comment>
<dbReference type="OrthoDB" id="5989148at2759"/>
<feature type="transmembrane region" description="Helical" evidence="8">
    <location>
        <begin position="675"/>
        <end position="693"/>
    </location>
</feature>
<evidence type="ECO:0000313" key="9">
    <source>
        <dbReference type="EnsemblMetazoa" id="Aqu2.1.39275_001"/>
    </source>
</evidence>
<dbReference type="NCBIfam" id="TIGR01376">
    <property type="entry name" value="POMP_repeat"/>
    <property type="match status" value="1"/>
</dbReference>
<keyword evidence="4" id="KW-0964">Secreted</keyword>
<feature type="transmembrane region" description="Helical" evidence="8">
    <location>
        <begin position="516"/>
        <end position="541"/>
    </location>
</feature>
<feature type="transmembrane region" description="Helical" evidence="8">
    <location>
        <begin position="567"/>
        <end position="590"/>
    </location>
</feature>
<sequence length="781" mass="86987">MIHLNGQLNIIGNNGYMGTGFTVQGLSYFLLSNGLNAAFINNTALTIGGAIYAVTDLDLDKSTCLFQNDTNNITNIKMTFIDNTASEAGNSIYSNTIYGCEANSGRINLMNNSNTMFSFSSQHNNISVPPTSLCFCDVPYNTSNVKKEYNISVFVRPGQNIQLLLAAVYNYRSKFNNVHIMQYGYAAVTFLSIDRDNFHSVPSWQVSANSANQALLEKQDCTSVTITLLKNKDEPNPSSSAIIVSSGSLGLTLNGIKLLDCPIGFELNVTEGKCVCSRLLRKLSTSYQPDCHISSGAGNSISTITRTGTEWIGVAKLSNGTVVFGAALNCIVYCRYKSGYTKLIVNDSSVAIADSDDFSNSVPLCIDNREGLLCSQCPPGYSVVYGSYECKQCSNWWLFTLIIHAVSGPLLIYLFYILKLTLTTGSLNGIIFCMQILGFINPPLVDKKGMNIIDSSWTHSHFGFSLCLYNGMTELWKLGLVLMYQVYILSILLRIIVLSRFSVKISNKIANSSIQILVTGVHISFSYLLTSIMAVFTPVTIYTNTTEEPMQVWYKHPTIEYGTHGHLVLMIITSLIVGPILGVYMTVLLAGRPLMRINYRIREYICPVYEAIHAPYKRNKEFFFVTRLLIVILLYVIYTCFRGKDILLGIAIASPILSVYIAVESMARPFKRMSLNIFNLCLLSFSAVIYASSLYFIKSDNEDRLIIIITVSNAVIIASLLGVIIIHILWVTGLLEKIKIKFRKYWSYCRSRQNQEEAARVDMSGSFFEPHDEVREPLLIN</sequence>
<dbReference type="GO" id="GO:0005576">
    <property type="term" value="C:extracellular region"/>
    <property type="evidence" value="ECO:0007669"/>
    <property type="project" value="UniProtKB-SubCell"/>
</dbReference>
<keyword evidence="8" id="KW-0812">Transmembrane</keyword>
<feature type="transmembrane region" description="Helical" evidence="8">
    <location>
        <begin position="425"/>
        <end position="445"/>
    </location>
</feature>
<evidence type="ECO:0000256" key="3">
    <source>
        <dbReference type="ARBA" id="ARBA00004613"/>
    </source>
</evidence>
<feature type="transmembrane region" description="Helical" evidence="8">
    <location>
        <begin position="622"/>
        <end position="640"/>
    </location>
</feature>
<dbReference type="InParanoid" id="A0A1X7VG57"/>
<feature type="transmembrane region" description="Helical" evidence="8">
    <location>
        <begin position="705"/>
        <end position="735"/>
    </location>
</feature>
<reference evidence="9" key="1">
    <citation type="submission" date="2017-05" db="UniProtKB">
        <authorList>
            <consortium name="EnsemblMetazoa"/>
        </authorList>
    </citation>
    <scope>IDENTIFICATION</scope>
</reference>
<proteinExistence type="predicted"/>
<dbReference type="EnsemblMetazoa" id="Aqu2.1.39275_001">
    <property type="protein sequence ID" value="Aqu2.1.39275_001"/>
    <property type="gene ID" value="Aqu2.1.39275"/>
</dbReference>
<evidence type="ECO:0000256" key="1">
    <source>
        <dbReference type="ARBA" id="ARBA00004196"/>
    </source>
</evidence>
<feature type="transmembrane region" description="Helical" evidence="8">
    <location>
        <begin position="396"/>
        <end position="418"/>
    </location>
</feature>
<feature type="transmembrane region" description="Helical" evidence="8">
    <location>
        <begin position="646"/>
        <end position="663"/>
    </location>
</feature>
<evidence type="ECO:0000256" key="7">
    <source>
        <dbReference type="ARBA" id="ARBA00023237"/>
    </source>
</evidence>
<keyword evidence="8" id="KW-1133">Transmembrane helix</keyword>
<keyword evidence="5" id="KW-0732">Signal</keyword>
<organism evidence="9">
    <name type="scientific">Amphimedon queenslandica</name>
    <name type="common">Sponge</name>
    <dbReference type="NCBI Taxonomy" id="400682"/>
    <lineage>
        <taxon>Eukaryota</taxon>
        <taxon>Metazoa</taxon>
        <taxon>Porifera</taxon>
        <taxon>Demospongiae</taxon>
        <taxon>Heteroscleromorpha</taxon>
        <taxon>Haplosclerida</taxon>
        <taxon>Niphatidae</taxon>
        <taxon>Amphimedon</taxon>
    </lineage>
</organism>
<evidence type="ECO:0000256" key="8">
    <source>
        <dbReference type="SAM" id="Phobius"/>
    </source>
</evidence>
<evidence type="ECO:0000256" key="2">
    <source>
        <dbReference type="ARBA" id="ARBA00004442"/>
    </source>
</evidence>
<protein>
    <submittedName>
        <fullName evidence="9">Uncharacterized protein</fullName>
    </submittedName>
</protein>
<feature type="transmembrane region" description="Helical" evidence="8">
    <location>
        <begin position="475"/>
        <end position="496"/>
    </location>
</feature>
<name>A0A1X7VG57_AMPQE</name>
<evidence type="ECO:0000256" key="5">
    <source>
        <dbReference type="ARBA" id="ARBA00022729"/>
    </source>
</evidence>
<dbReference type="AlphaFoldDB" id="A0A1X7VG57"/>
<evidence type="ECO:0000256" key="4">
    <source>
        <dbReference type="ARBA" id="ARBA00022525"/>
    </source>
</evidence>